<protein>
    <submittedName>
        <fullName evidence="2">Uncharacterized protein</fullName>
    </submittedName>
</protein>
<evidence type="ECO:0000313" key="2">
    <source>
        <dbReference type="EMBL" id="GFY39223.1"/>
    </source>
</evidence>
<reference evidence="2" key="1">
    <citation type="submission" date="2020-08" db="EMBL/GenBank/DDBJ databases">
        <title>Multicomponent nature underlies the extraordinary mechanical properties of spider dragline silk.</title>
        <authorList>
            <person name="Kono N."/>
            <person name="Nakamura H."/>
            <person name="Mori M."/>
            <person name="Yoshida Y."/>
            <person name="Ohtoshi R."/>
            <person name="Malay A.D."/>
            <person name="Moran D.A.P."/>
            <person name="Tomita M."/>
            <person name="Numata K."/>
            <person name="Arakawa K."/>
        </authorList>
    </citation>
    <scope>NUCLEOTIDE SEQUENCE</scope>
</reference>
<evidence type="ECO:0000313" key="3">
    <source>
        <dbReference type="Proteomes" id="UP000886998"/>
    </source>
</evidence>
<sequence length="78" mass="9050">FSQLKQTALFTPYPKDFVAQVVWKSSPDQPSNASRRHPNKQKEEKRWQGRNRNSGNKPFHHSRASGLKCPLLNLRQGH</sequence>
<accession>A0A8X6WPZ6</accession>
<dbReference type="AlphaFoldDB" id="A0A8X6WPZ6"/>
<proteinExistence type="predicted"/>
<dbReference type="Proteomes" id="UP000886998">
    <property type="component" value="Unassembled WGS sequence"/>
</dbReference>
<comment type="caution">
    <text evidence="2">The sequence shown here is derived from an EMBL/GenBank/DDBJ whole genome shotgun (WGS) entry which is preliminary data.</text>
</comment>
<name>A0A8X6WPZ6_9ARAC</name>
<feature type="non-terminal residue" evidence="2">
    <location>
        <position position="1"/>
    </location>
</feature>
<evidence type="ECO:0000256" key="1">
    <source>
        <dbReference type="SAM" id="MobiDB-lite"/>
    </source>
</evidence>
<organism evidence="2 3">
    <name type="scientific">Trichonephila inaurata madagascariensis</name>
    <dbReference type="NCBI Taxonomy" id="2747483"/>
    <lineage>
        <taxon>Eukaryota</taxon>
        <taxon>Metazoa</taxon>
        <taxon>Ecdysozoa</taxon>
        <taxon>Arthropoda</taxon>
        <taxon>Chelicerata</taxon>
        <taxon>Arachnida</taxon>
        <taxon>Araneae</taxon>
        <taxon>Araneomorphae</taxon>
        <taxon>Entelegynae</taxon>
        <taxon>Araneoidea</taxon>
        <taxon>Nephilidae</taxon>
        <taxon>Trichonephila</taxon>
        <taxon>Trichonephila inaurata</taxon>
    </lineage>
</organism>
<gene>
    <name evidence="2" type="ORF">TNIN_195691</name>
</gene>
<feature type="region of interest" description="Disordered" evidence="1">
    <location>
        <begin position="25"/>
        <end position="78"/>
    </location>
</feature>
<dbReference type="EMBL" id="BMAV01001282">
    <property type="protein sequence ID" value="GFY39223.1"/>
    <property type="molecule type" value="Genomic_DNA"/>
</dbReference>
<keyword evidence="3" id="KW-1185">Reference proteome</keyword>